<dbReference type="AlphaFoldDB" id="A0A1Y2B889"/>
<dbReference type="PANTHER" id="PTHR43029:SF10">
    <property type="entry name" value="AMMONIUM TRANSPORTER MEP2"/>
    <property type="match status" value="1"/>
</dbReference>
<dbReference type="InterPro" id="IPR001905">
    <property type="entry name" value="Ammonium_transpt"/>
</dbReference>
<keyword evidence="11" id="KW-1185">Reference proteome</keyword>
<proteinExistence type="inferred from homology"/>
<dbReference type="InterPro" id="IPR024041">
    <property type="entry name" value="NH4_transpt_AmtB-like_dom"/>
</dbReference>
<comment type="similarity">
    <text evidence="2 8">Belongs to the ammonia transporter channel (TC 1.A.11.2) family.</text>
</comment>
<dbReference type="NCBIfam" id="TIGR00836">
    <property type="entry name" value="amt"/>
    <property type="match status" value="1"/>
</dbReference>
<name>A0A1Y2B889_9FUNG</name>
<evidence type="ECO:0000256" key="6">
    <source>
        <dbReference type="ARBA" id="ARBA00023136"/>
    </source>
</evidence>
<dbReference type="GO" id="GO:0005886">
    <property type="term" value="C:plasma membrane"/>
    <property type="evidence" value="ECO:0007669"/>
    <property type="project" value="UniProtKB-SubCell"/>
</dbReference>
<keyword evidence="6 8" id="KW-0472">Membrane</keyword>
<evidence type="ECO:0000256" key="3">
    <source>
        <dbReference type="ARBA" id="ARBA00022448"/>
    </source>
</evidence>
<evidence type="ECO:0000256" key="4">
    <source>
        <dbReference type="ARBA" id="ARBA00022692"/>
    </source>
</evidence>
<dbReference type="Gene3D" id="1.10.3430.10">
    <property type="entry name" value="Ammonium transporter AmtB like domains"/>
    <property type="match status" value="1"/>
</dbReference>
<feature type="transmembrane region" description="Helical" evidence="8">
    <location>
        <begin position="368"/>
        <end position="392"/>
    </location>
</feature>
<evidence type="ECO:0000313" key="11">
    <source>
        <dbReference type="Proteomes" id="UP000193642"/>
    </source>
</evidence>
<evidence type="ECO:0000256" key="1">
    <source>
        <dbReference type="ARBA" id="ARBA00004141"/>
    </source>
</evidence>
<evidence type="ECO:0000259" key="9">
    <source>
        <dbReference type="Pfam" id="PF00909"/>
    </source>
</evidence>
<dbReference type="EMBL" id="MCGO01000083">
    <property type="protein sequence ID" value="ORY30315.1"/>
    <property type="molecule type" value="Genomic_DNA"/>
</dbReference>
<feature type="transmembrane region" description="Helical" evidence="8">
    <location>
        <begin position="17"/>
        <end position="38"/>
    </location>
</feature>
<evidence type="ECO:0000256" key="2">
    <source>
        <dbReference type="ARBA" id="ARBA00005887"/>
    </source>
</evidence>
<feature type="transmembrane region" description="Helical" evidence="8">
    <location>
        <begin position="50"/>
        <end position="71"/>
    </location>
</feature>
<keyword evidence="3 8" id="KW-0813">Transport</keyword>
<dbReference type="Pfam" id="PF00909">
    <property type="entry name" value="Ammonium_transp"/>
    <property type="match status" value="1"/>
</dbReference>
<gene>
    <name evidence="10" type="ORF">BCR33DRAFT_666358</name>
</gene>
<keyword evidence="4 8" id="KW-0812">Transmembrane</keyword>
<evidence type="ECO:0000256" key="7">
    <source>
        <dbReference type="ARBA" id="ARBA00023177"/>
    </source>
</evidence>
<feature type="transmembrane region" description="Helical" evidence="8">
    <location>
        <begin position="205"/>
        <end position="225"/>
    </location>
</feature>
<comment type="subcellular location">
    <subcellularLocation>
        <location evidence="8">Cell membrane</location>
        <topology evidence="8">Multi-pass membrane protein</topology>
    </subcellularLocation>
    <subcellularLocation>
        <location evidence="1">Membrane</location>
        <topology evidence="1">Multi-pass membrane protein</topology>
    </subcellularLocation>
</comment>
<feature type="transmembrane region" description="Helical" evidence="8">
    <location>
        <begin position="293"/>
        <end position="310"/>
    </location>
</feature>
<evidence type="ECO:0000256" key="5">
    <source>
        <dbReference type="ARBA" id="ARBA00022989"/>
    </source>
</evidence>
<dbReference type="GO" id="GO:0008519">
    <property type="term" value="F:ammonium channel activity"/>
    <property type="evidence" value="ECO:0007669"/>
    <property type="project" value="InterPro"/>
</dbReference>
<dbReference type="Proteomes" id="UP000193642">
    <property type="component" value="Unassembled WGS sequence"/>
</dbReference>
<keyword evidence="5 8" id="KW-1133">Transmembrane helix</keyword>
<feature type="domain" description="Ammonium transporter AmtB-like" evidence="9">
    <location>
        <begin position="17"/>
        <end position="422"/>
    </location>
</feature>
<accession>A0A1Y2B889</accession>
<dbReference type="PANTHER" id="PTHR43029">
    <property type="entry name" value="AMMONIUM TRANSPORTER MEP2"/>
    <property type="match status" value="1"/>
</dbReference>
<protein>
    <recommendedName>
        <fullName evidence="8">Ammonium transporter</fullName>
    </recommendedName>
</protein>
<feature type="transmembrane region" description="Helical" evidence="8">
    <location>
        <begin position="269"/>
        <end position="287"/>
    </location>
</feature>
<evidence type="ECO:0000256" key="8">
    <source>
        <dbReference type="RuleBase" id="RU362002"/>
    </source>
</evidence>
<feature type="transmembrane region" description="Helical" evidence="8">
    <location>
        <begin position="237"/>
        <end position="257"/>
    </location>
</feature>
<dbReference type="OrthoDB" id="534912at2759"/>
<reference evidence="10 11" key="1">
    <citation type="submission" date="2016-07" db="EMBL/GenBank/DDBJ databases">
        <title>Pervasive Adenine N6-methylation of Active Genes in Fungi.</title>
        <authorList>
            <consortium name="DOE Joint Genome Institute"/>
            <person name="Mondo S.J."/>
            <person name="Dannebaum R.O."/>
            <person name="Kuo R.C."/>
            <person name="Labutti K."/>
            <person name="Haridas S."/>
            <person name="Kuo A."/>
            <person name="Salamov A."/>
            <person name="Ahrendt S.R."/>
            <person name="Lipzen A."/>
            <person name="Sullivan W."/>
            <person name="Andreopoulos W.B."/>
            <person name="Clum A."/>
            <person name="Lindquist E."/>
            <person name="Daum C."/>
            <person name="Ramamoorthy G.K."/>
            <person name="Gryganskyi A."/>
            <person name="Culley D."/>
            <person name="Magnuson J.K."/>
            <person name="James T.Y."/>
            <person name="O'Malley M.A."/>
            <person name="Stajich J.E."/>
            <person name="Spatafora J.W."/>
            <person name="Visel A."/>
            <person name="Grigoriev I.V."/>
        </authorList>
    </citation>
    <scope>NUCLEOTIDE SEQUENCE [LARGE SCALE GENOMIC DNA]</scope>
    <source>
        <strain evidence="10 11">JEL800</strain>
    </source>
</reference>
<dbReference type="SUPFAM" id="SSF111352">
    <property type="entry name" value="Ammonium transporter"/>
    <property type="match status" value="1"/>
</dbReference>
<sequence>MSSNDTSVSPLNGGDTAWIITSSVLVFVQIPALGFFYAGLVESKNSLSTLLSVLLCGSVVIFQWILFGYSLSFSDTSSSNFIGNFAYGVLRNSMDTQNLVATTIPNALLCMYQMMFAAITPGLLIGGVAGRLRLIPMMVFVFLWTTIVYDQIAYWNWSVSGWLHAMNVMDYAGGSVVHISSGVTGFVLAMMLGKRVDYGKKTYKPHNPTFVYLGTALIWFGWNGFNGGSAFASNQRSVAAAFATNIAAAMGGLTFMLMEKYVNKKGLSAVAYCNGVVIGLVAITPGSGFVQPIFAIFFGIIPAIACFYAMKVGHWLKVDDVLEVGASHGVGGAVGMLMTGIFAQYSITTLDAGPGVPAGWLDGQWMQVPVQLAGIASVTAWTAAWTAIIVYVMNMIPGLKLRCDEDAERVGLDIAEVGEAAYPYVPVMPEEEDVEAAAKIGPIESQVSLTTLANNSRA</sequence>
<organism evidence="10 11">
    <name type="scientific">Rhizoclosmatium globosum</name>
    <dbReference type="NCBI Taxonomy" id="329046"/>
    <lineage>
        <taxon>Eukaryota</taxon>
        <taxon>Fungi</taxon>
        <taxon>Fungi incertae sedis</taxon>
        <taxon>Chytridiomycota</taxon>
        <taxon>Chytridiomycota incertae sedis</taxon>
        <taxon>Chytridiomycetes</taxon>
        <taxon>Chytridiales</taxon>
        <taxon>Chytriomycetaceae</taxon>
        <taxon>Rhizoclosmatium</taxon>
    </lineage>
</organism>
<feature type="transmembrane region" description="Helical" evidence="8">
    <location>
        <begin position="330"/>
        <end position="348"/>
    </location>
</feature>
<feature type="transmembrane region" description="Helical" evidence="8">
    <location>
        <begin position="175"/>
        <end position="193"/>
    </location>
</feature>
<keyword evidence="7 8" id="KW-0924">Ammonia transport</keyword>
<dbReference type="InterPro" id="IPR018047">
    <property type="entry name" value="Ammonium_transpt_CS"/>
</dbReference>
<dbReference type="InterPro" id="IPR029020">
    <property type="entry name" value="Ammonium/urea_transptr"/>
</dbReference>
<feature type="transmembrane region" description="Helical" evidence="8">
    <location>
        <begin position="137"/>
        <end position="155"/>
    </location>
</feature>
<dbReference type="STRING" id="329046.A0A1Y2B889"/>
<comment type="caution">
    <text evidence="10">The sequence shown here is derived from an EMBL/GenBank/DDBJ whole genome shotgun (WGS) entry which is preliminary data.</text>
</comment>
<dbReference type="PROSITE" id="PS01219">
    <property type="entry name" value="AMMONIUM_TRANSP"/>
    <property type="match status" value="1"/>
</dbReference>
<feature type="transmembrane region" description="Helical" evidence="8">
    <location>
        <begin position="104"/>
        <end position="125"/>
    </location>
</feature>
<evidence type="ECO:0000313" key="10">
    <source>
        <dbReference type="EMBL" id="ORY30315.1"/>
    </source>
</evidence>